<dbReference type="PANTHER" id="PTHR24103">
    <property type="entry name" value="E3 UBIQUITIN-PROTEIN LIGASE TRIM"/>
    <property type="match status" value="1"/>
</dbReference>
<dbReference type="EMBL" id="KE669234">
    <property type="protein sequence ID" value="ERE82934.1"/>
    <property type="molecule type" value="Genomic_DNA"/>
</dbReference>
<dbReference type="SUPFAM" id="SSF49899">
    <property type="entry name" value="Concanavalin A-like lectins/glucanases"/>
    <property type="match status" value="1"/>
</dbReference>
<gene>
    <name evidence="1" type="ORF">H671_2g7080</name>
</gene>
<organism evidence="1 2">
    <name type="scientific">Cricetulus griseus</name>
    <name type="common">Chinese hamster</name>
    <name type="synonym">Cricetulus barabensis griseus</name>
    <dbReference type="NCBI Taxonomy" id="10029"/>
    <lineage>
        <taxon>Eukaryota</taxon>
        <taxon>Metazoa</taxon>
        <taxon>Chordata</taxon>
        <taxon>Craniata</taxon>
        <taxon>Vertebrata</taxon>
        <taxon>Euteleostomi</taxon>
        <taxon>Mammalia</taxon>
        <taxon>Eutheria</taxon>
        <taxon>Euarchontoglires</taxon>
        <taxon>Glires</taxon>
        <taxon>Rodentia</taxon>
        <taxon>Myomorpha</taxon>
        <taxon>Muroidea</taxon>
        <taxon>Cricetidae</taxon>
        <taxon>Cricetinae</taxon>
        <taxon>Cricetulus</taxon>
    </lineage>
</organism>
<accession>A0A061IIV6</accession>
<dbReference type="Proteomes" id="UP000030759">
    <property type="component" value="Unassembled WGS sequence"/>
</dbReference>
<sequence>MCREENKRPVVHEWVIRELIILIKQHGSLLKQQMGQITGLLRLCAEAAALEADTGDSSLVLSDDLRHVCWEKPGHSLVEDPPRFIPLASVLDSSHFSSVCQEVDAREEKEWTPDVCKEPVSRRNDGHNLVEDPRRFSTLACVLDSSHIYLVCQEVDAKEEKEWTPTVCKEPVSRRNLGHNLVEDPRRFIPLACVLDSSHIYSVCQEVDVGEEKEWIPTVCKEPVSRRNHGRNLEDPRTLTPQACILDSCHICSVWHWEIDRWKGKCKEFSLYLLCGLFETMPLF</sequence>
<dbReference type="AlphaFoldDB" id="A0A061IIV6"/>
<dbReference type="InterPro" id="IPR043136">
    <property type="entry name" value="B30.2/SPRY_sf"/>
</dbReference>
<dbReference type="GO" id="GO:0030246">
    <property type="term" value="F:carbohydrate binding"/>
    <property type="evidence" value="ECO:0007669"/>
    <property type="project" value="UniProtKB-KW"/>
</dbReference>
<dbReference type="InterPro" id="IPR013320">
    <property type="entry name" value="ConA-like_dom_sf"/>
</dbReference>
<dbReference type="Gene3D" id="2.60.120.920">
    <property type="match status" value="1"/>
</dbReference>
<protein>
    <submittedName>
        <fullName evidence="1">Concanavalin A-like lectin/glucanase containing protein</fullName>
    </submittedName>
</protein>
<evidence type="ECO:0000313" key="2">
    <source>
        <dbReference type="Proteomes" id="UP000030759"/>
    </source>
</evidence>
<name>A0A061IIV6_CRIGR</name>
<reference evidence="2" key="1">
    <citation type="journal article" date="2013" name="Nat. Biotechnol.">
        <title>Chinese hamster genome sequenced from sorted chromosomes.</title>
        <authorList>
            <person name="Brinkrolf K."/>
            <person name="Rupp O."/>
            <person name="Laux H."/>
            <person name="Kollin F."/>
            <person name="Ernst W."/>
            <person name="Linke B."/>
            <person name="Kofler R."/>
            <person name="Romand S."/>
            <person name="Hesse F."/>
            <person name="Budach W.E."/>
            <person name="Galosy S."/>
            <person name="Muller D."/>
            <person name="Noll T."/>
            <person name="Wienberg J."/>
            <person name="Jostock T."/>
            <person name="Leonard M."/>
            <person name="Grillari J."/>
            <person name="Tauch A."/>
            <person name="Goesmann A."/>
            <person name="Helk B."/>
            <person name="Mott J.E."/>
            <person name="Puhler A."/>
            <person name="Borth N."/>
        </authorList>
    </citation>
    <scope>NUCLEOTIDE SEQUENCE [LARGE SCALE GENOMIC DNA]</scope>
    <source>
        <strain evidence="2">17A/GY</strain>
    </source>
</reference>
<proteinExistence type="predicted"/>
<keyword evidence="1" id="KW-0430">Lectin</keyword>
<evidence type="ECO:0000313" key="1">
    <source>
        <dbReference type="EMBL" id="ERE82934.1"/>
    </source>
</evidence>
<dbReference type="InterPro" id="IPR050143">
    <property type="entry name" value="TRIM/RBCC"/>
</dbReference>